<name>A0A1H6P203_9PSED</name>
<dbReference type="AlphaFoldDB" id="A0A1H6P203"/>
<dbReference type="OrthoDB" id="7013696at2"/>
<proteinExistence type="predicted"/>
<evidence type="ECO:0000313" key="2">
    <source>
        <dbReference type="Proteomes" id="UP000182272"/>
    </source>
</evidence>
<gene>
    <name evidence="1" type="ORF">SAMN05216581_4497</name>
</gene>
<sequence length="172" mass="18991">MSQQAKRFDTLVICGATSKDVPREVFGGEVVSWAAGHALAEADPLMVLVSDLAKGILNVDAAVRDEAKRVLGLSRHQRDHGWPDLDQDSEVPIDPPETVEELKEALIKESQRYNDLYIQYANHIDIAERVSQDLAAMCEAHLAGDSKTASRKLSEFAQAYRKNTRPVAGEVH</sequence>
<dbReference type="RefSeq" id="WP_019361496.1">
    <property type="nucleotide sequence ID" value="NZ_LT629972.1"/>
</dbReference>
<protein>
    <submittedName>
        <fullName evidence="1">Uncharacterized protein</fullName>
    </submittedName>
</protein>
<organism evidence="1 2">
    <name type="scientific">Pseudomonas asplenii</name>
    <dbReference type="NCBI Taxonomy" id="53407"/>
    <lineage>
        <taxon>Bacteria</taxon>
        <taxon>Pseudomonadati</taxon>
        <taxon>Pseudomonadota</taxon>
        <taxon>Gammaproteobacteria</taxon>
        <taxon>Pseudomonadales</taxon>
        <taxon>Pseudomonadaceae</taxon>
        <taxon>Pseudomonas</taxon>
    </lineage>
</organism>
<accession>A0A1H6P203</accession>
<evidence type="ECO:0000313" key="1">
    <source>
        <dbReference type="EMBL" id="SEI21421.1"/>
    </source>
</evidence>
<dbReference type="Proteomes" id="UP000182272">
    <property type="component" value="Chromosome I"/>
</dbReference>
<reference evidence="1 2" key="1">
    <citation type="submission" date="2016-10" db="EMBL/GenBank/DDBJ databases">
        <authorList>
            <person name="de Groot N.N."/>
        </authorList>
    </citation>
    <scope>NUCLEOTIDE SEQUENCE [LARGE SCALE GENOMIC DNA]</scope>
    <source>
        <strain evidence="1 2">LMG 2158</strain>
    </source>
</reference>
<dbReference type="EMBL" id="LT629972">
    <property type="protein sequence ID" value="SEI21421.1"/>
    <property type="molecule type" value="Genomic_DNA"/>
</dbReference>